<protein>
    <recommendedName>
        <fullName evidence="10">Putative proline/betaine transporter</fullName>
    </recommendedName>
</protein>
<sequence>MGRQASSPRNVAFASFIGTTIEFFDFGIFSTASALIFNKLFFPSLDPLIGTLAAFASFGVAFLVRPLGAAVFGHFGDRLGRKRMLALSLVIMGVGTTMVGLLPTYAMIGIWAPVLLVFSRVLQGIAVSGEWSGAVLMAVEHAPARKRAFYASWPQRGVPAGLVLSTASFYLVEQLPRDAMMSWGWRVPFLASAVLVVVGLYIRLKIAESPAFRAVQERDEVSRYPAGEVFRKAGGSLAIAVFSMAANSIMFYSAAVFALSYGVTQAGASRGTMLLAVAIGAFLQIFTIPIVAGLADRYGRRPVLLAGSLLTVLVAFPFFWLVDSGEPVAIIIAMVLALSVVHALTGSPMAVFLPELFETRLRYSGSAIGYHVGAMVMSGPTPFVAAALFAWAGASWPLALYIILGGVITAVAVWIARESYEDEIVKADTPAADSGAHGPATVA</sequence>
<keyword evidence="4" id="KW-1003">Cell membrane</keyword>
<evidence type="ECO:0000256" key="3">
    <source>
        <dbReference type="ARBA" id="ARBA00022448"/>
    </source>
</evidence>
<dbReference type="PROSITE" id="PS50850">
    <property type="entry name" value="MFS"/>
    <property type="match status" value="1"/>
</dbReference>
<evidence type="ECO:0000256" key="2">
    <source>
        <dbReference type="ARBA" id="ARBA00008240"/>
    </source>
</evidence>
<gene>
    <name evidence="13" type="ORF">EDD40_1866</name>
</gene>
<comment type="caution">
    <text evidence="13">The sequence shown here is derived from an EMBL/GenBank/DDBJ whole genome shotgun (WGS) entry which is preliminary data.</text>
</comment>
<feature type="transmembrane region" description="Helical" evidence="11">
    <location>
        <begin position="398"/>
        <end position="416"/>
    </location>
</feature>
<feature type="domain" description="Major facilitator superfamily (MFS) profile" evidence="12">
    <location>
        <begin position="11"/>
        <end position="421"/>
    </location>
</feature>
<feature type="transmembrane region" description="Helical" evidence="11">
    <location>
        <begin position="273"/>
        <end position="295"/>
    </location>
</feature>
<feature type="transmembrane region" description="Helical" evidence="11">
    <location>
        <begin position="12"/>
        <end position="37"/>
    </location>
</feature>
<dbReference type="Proteomes" id="UP000268727">
    <property type="component" value="Unassembled WGS sequence"/>
</dbReference>
<evidence type="ECO:0000313" key="14">
    <source>
        <dbReference type="Proteomes" id="UP000268727"/>
    </source>
</evidence>
<keyword evidence="6" id="KW-0769">Symport</keyword>
<organism evidence="13 14">
    <name type="scientific">Saccharothrix texasensis</name>
    <dbReference type="NCBI Taxonomy" id="103734"/>
    <lineage>
        <taxon>Bacteria</taxon>
        <taxon>Bacillati</taxon>
        <taxon>Actinomycetota</taxon>
        <taxon>Actinomycetes</taxon>
        <taxon>Pseudonocardiales</taxon>
        <taxon>Pseudonocardiaceae</taxon>
        <taxon>Saccharothrix</taxon>
    </lineage>
</organism>
<reference evidence="13 14" key="1">
    <citation type="submission" date="2018-11" db="EMBL/GenBank/DDBJ databases">
        <title>Sequencing the genomes of 1000 actinobacteria strains.</title>
        <authorList>
            <person name="Klenk H.-P."/>
        </authorList>
    </citation>
    <scope>NUCLEOTIDE SEQUENCE [LARGE SCALE GENOMIC DNA]</scope>
    <source>
        <strain evidence="13 14">DSM 44231</strain>
    </source>
</reference>
<comment type="similarity">
    <text evidence="2">Belongs to the major facilitator superfamily. Metabolite:H+ Symporter (MHS) family (TC 2.A.1.6) family.</text>
</comment>
<evidence type="ECO:0000256" key="6">
    <source>
        <dbReference type="ARBA" id="ARBA00022847"/>
    </source>
</evidence>
<feature type="transmembrane region" description="Helical" evidence="11">
    <location>
        <begin position="237"/>
        <end position="261"/>
    </location>
</feature>
<dbReference type="PROSITE" id="PS00216">
    <property type="entry name" value="SUGAR_TRANSPORT_1"/>
    <property type="match status" value="1"/>
</dbReference>
<dbReference type="RefSeq" id="WP_123742546.1">
    <property type="nucleotide sequence ID" value="NZ_RJKM01000001.1"/>
</dbReference>
<feature type="transmembrane region" description="Helical" evidence="11">
    <location>
        <begin position="49"/>
        <end position="72"/>
    </location>
</feature>
<keyword evidence="5 11" id="KW-0812">Transmembrane</keyword>
<feature type="transmembrane region" description="Helical" evidence="11">
    <location>
        <begin position="84"/>
        <end position="102"/>
    </location>
</feature>
<dbReference type="Gene3D" id="1.20.1250.20">
    <property type="entry name" value="MFS general substrate transporter like domains"/>
    <property type="match status" value="2"/>
</dbReference>
<dbReference type="EMBL" id="RJKM01000001">
    <property type="protein sequence ID" value="ROP36592.1"/>
    <property type="molecule type" value="Genomic_DNA"/>
</dbReference>
<dbReference type="PANTHER" id="PTHR43045:SF1">
    <property type="entry name" value="SHIKIMATE TRANSPORTER"/>
    <property type="match status" value="1"/>
</dbReference>
<dbReference type="FunFam" id="1.20.1250.20:FF:000001">
    <property type="entry name" value="Dicarboxylate MFS transporter"/>
    <property type="match status" value="1"/>
</dbReference>
<comment type="subcellular location">
    <subcellularLocation>
        <location evidence="1">Cell membrane</location>
        <topology evidence="1">Multi-pass membrane protein</topology>
    </subcellularLocation>
</comment>
<dbReference type="GO" id="GO:0005886">
    <property type="term" value="C:plasma membrane"/>
    <property type="evidence" value="ECO:0007669"/>
    <property type="project" value="UniProtKB-SubCell"/>
</dbReference>
<accession>A0A3N1H2V9</accession>
<evidence type="ECO:0000256" key="9">
    <source>
        <dbReference type="ARBA" id="ARBA00037295"/>
    </source>
</evidence>
<dbReference type="CDD" id="cd17369">
    <property type="entry name" value="MFS_ShiA_like"/>
    <property type="match status" value="1"/>
</dbReference>
<evidence type="ECO:0000313" key="13">
    <source>
        <dbReference type="EMBL" id="ROP36592.1"/>
    </source>
</evidence>
<feature type="transmembrane region" description="Helical" evidence="11">
    <location>
        <begin position="328"/>
        <end position="356"/>
    </location>
</feature>
<keyword evidence="8 11" id="KW-0472">Membrane</keyword>
<evidence type="ECO:0000256" key="1">
    <source>
        <dbReference type="ARBA" id="ARBA00004651"/>
    </source>
</evidence>
<evidence type="ECO:0000259" key="12">
    <source>
        <dbReference type="PROSITE" id="PS50850"/>
    </source>
</evidence>
<dbReference type="Pfam" id="PF07690">
    <property type="entry name" value="MFS_1"/>
    <property type="match status" value="1"/>
</dbReference>
<evidence type="ECO:0000256" key="11">
    <source>
        <dbReference type="SAM" id="Phobius"/>
    </source>
</evidence>
<feature type="transmembrane region" description="Helical" evidence="11">
    <location>
        <begin position="368"/>
        <end position="392"/>
    </location>
</feature>
<dbReference type="InterPro" id="IPR020846">
    <property type="entry name" value="MFS_dom"/>
</dbReference>
<dbReference type="InterPro" id="IPR011701">
    <property type="entry name" value="MFS"/>
</dbReference>
<dbReference type="GO" id="GO:0015293">
    <property type="term" value="F:symporter activity"/>
    <property type="evidence" value="ECO:0007669"/>
    <property type="project" value="UniProtKB-KW"/>
</dbReference>
<keyword evidence="14" id="KW-1185">Reference proteome</keyword>
<dbReference type="InterPro" id="IPR036259">
    <property type="entry name" value="MFS_trans_sf"/>
</dbReference>
<evidence type="ECO:0000256" key="7">
    <source>
        <dbReference type="ARBA" id="ARBA00022989"/>
    </source>
</evidence>
<dbReference type="PANTHER" id="PTHR43045">
    <property type="entry name" value="SHIKIMATE TRANSPORTER"/>
    <property type="match status" value="1"/>
</dbReference>
<feature type="transmembrane region" description="Helical" evidence="11">
    <location>
        <begin position="302"/>
        <end position="322"/>
    </location>
</feature>
<dbReference type="SUPFAM" id="SSF103473">
    <property type="entry name" value="MFS general substrate transporter"/>
    <property type="match status" value="1"/>
</dbReference>
<feature type="transmembrane region" description="Helical" evidence="11">
    <location>
        <begin position="183"/>
        <end position="204"/>
    </location>
</feature>
<keyword evidence="3" id="KW-0813">Transport</keyword>
<evidence type="ECO:0000256" key="10">
    <source>
        <dbReference type="ARBA" id="ARBA00039918"/>
    </source>
</evidence>
<name>A0A3N1H2V9_9PSEU</name>
<dbReference type="OrthoDB" id="8953821at2"/>
<keyword evidence="7 11" id="KW-1133">Transmembrane helix</keyword>
<dbReference type="InterPro" id="IPR005829">
    <property type="entry name" value="Sugar_transporter_CS"/>
</dbReference>
<proteinExistence type="inferred from homology"/>
<comment type="function">
    <text evidence="9">May be a proton symporter involved in the uptake of osmolytes such as proline and glycine betaine.</text>
</comment>
<evidence type="ECO:0000256" key="5">
    <source>
        <dbReference type="ARBA" id="ARBA00022692"/>
    </source>
</evidence>
<evidence type="ECO:0000256" key="8">
    <source>
        <dbReference type="ARBA" id="ARBA00023136"/>
    </source>
</evidence>
<evidence type="ECO:0000256" key="4">
    <source>
        <dbReference type="ARBA" id="ARBA00022475"/>
    </source>
</evidence>
<dbReference type="AlphaFoldDB" id="A0A3N1H2V9"/>